<dbReference type="AlphaFoldDB" id="R0JL06"/>
<sequence>TGGDFDPNVWADDELWNKYLAKGQRLMCLMDATDQGAGYLMQDTRQPPSAASRWTTELETWHWDEEPLYADWDCDFEAKSLSTVFQALGINPYPAYDDDGEPADGENECYVVSHAEFGSGVPVRDQRYHVNGREYRATGAAYDFAVNQKDGLIVALNIMSPSAAVQNRFGWGRKAEPGELPELHRLSDIYWGFWFRGNNHLNAFKYYLAHHVVNPDTVKLITRALRNRRKFALTFWPGVAFTIGSPEHQAIIASPIGATAAHFLITHKPFLGIKRITKINVFHDDYRPDEVMLMFTIEDVPQD</sequence>
<dbReference type="Proteomes" id="UP000016935">
    <property type="component" value="Unassembled WGS sequence"/>
</dbReference>
<evidence type="ECO:0000313" key="1">
    <source>
        <dbReference type="EMBL" id="EOA81968.1"/>
    </source>
</evidence>
<feature type="non-terminal residue" evidence="1">
    <location>
        <position position="303"/>
    </location>
</feature>
<gene>
    <name evidence="1" type="ORF">SETTUDRAFT_72231</name>
</gene>
<dbReference type="OrthoDB" id="5337308at2759"/>
<feature type="non-terminal residue" evidence="1">
    <location>
        <position position="1"/>
    </location>
</feature>
<dbReference type="EMBL" id="KB908855">
    <property type="protein sequence ID" value="EOA81968.1"/>
    <property type="molecule type" value="Genomic_DNA"/>
</dbReference>
<accession>R0JL06</accession>
<protein>
    <submittedName>
        <fullName evidence="1">Uncharacterized protein</fullName>
    </submittedName>
</protein>
<organism evidence="1 2">
    <name type="scientific">Exserohilum turcicum (strain 28A)</name>
    <name type="common">Northern leaf blight fungus</name>
    <name type="synonym">Setosphaeria turcica</name>
    <dbReference type="NCBI Taxonomy" id="671987"/>
    <lineage>
        <taxon>Eukaryota</taxon>
        <taxon>Fungi</taxon>
        <taxon>Dikarya</taxon>
        <taxon>Ascomycota</taxon>
        <taxon>Pezizomycotina</taxon>
        <taxon>Dothideomycetes</taxon>
        <taxon>Pleosporomycetidae</taxon>
        <taxon>Pleosporales</taxon>
        <taxon>Pleosporineae</taxon>
        <taxon>Pleosporaceae</taxon>
        <taxon>Exserohilum</taxon>
    </lineage>
</organism>
<dbReference type="GeneID" id="19405367"/>
<reference evidence="1 2" key="1">
    <citation type="journal article" date="2012" name="PLoS Pathog.">
        <title>Diverse lifestyles and strategies of plant pathogenesis encoded in the genomes of eighteen Dothideomycetes fungi.</title>
        <authorList>
            <person name="Ohm R.A."/>
            <person name="Feau N."/>
            <person name="Henrissat B."/>
            <person name="Schoch C.L."/>
            <person name="Horwitz B.A."/>
            <person name="Barry K.W."/>
            <person name="Condon B.J."/>
            <person name="Copeland A.C."/>
            <person name="Dhillon B."/>
            <person name="Glaser F."/>
            <person name="Hesse C.N."/>
            <person name="Kosti I."/>
            <person name="LaButti K."/>
            <person name="Lindquist E.A."/>
            <person name="Lucas S."/>
            <person name="Salamov A.A."/>
            <person name="Bradshaw R.E."/>
            <person name="Ciuffetti L."/>
            <person name="Hamelin R.C."/>
            <person name="Kema G.H.J."/>
            <person name="Lawrence C."/>
            <person name="Scott J.A."/>
            <person name="Spatafora J.W."/>
            <person name="Turgeon B.G."/>
            <person name="de Wit P.J.G.M."/>
            <person name="Zhong S."/>
            <person name="Goodwin S.B."/>
            <person name="Grigoriev I.V."/>
        </authorList>
    </citation>
    <scope>NUCLEOTIDE SEQUENCE [LARGE SCALE GENOMIC DNA]</scope>
    <source>
        <strain evidence="2">28A</strain>
    </source>
</reference>
<evidence type="ECO:0000313" key="2">
    <source>
        <dbReference type="Proteomes" id="UP000016935"/>
    </source>
</evidence>
<name>R0JL06_EXST2</name>
<dbReference type="eggNOG" id="ENOG502SZ3Z">
    <property type="taxonomic scope" value="Eukaryota"/>
</dbReference>
<reference evidence="1 2" key="2">
    <citation type="journal article" date="2013" name="PLoS Genet.">
        <title>Comparative genome structure, secondary metabolite, and effector coding capacity across Cochliobolus pathogens.</title>
        <authorList>
            <person name="Condon B.J."/>
            <person name="Leng Y."/>
            <person name="Wu D."/>
            <person name="Bushley K.E."/>
            <person name="Ohm R.A."/>
            <person name="Otillar R."/>
            <person name="Martin J."/>
            <person name="Schackwitz W."/>
            <person name="Grimwood J."/>
            <person name="MohdZainudin N."/>
            <person name="Xue C."/>
            <person name="Wang R."/>
            <person name="Manning V.A."/>
            <person name="Dhillon B."/>
            <person name="Tu Z.J."/>
            <person name="Steffenson B.J."/>
            <person name="Salamov A."/>
            <person name="Sun H."/>
            <person name="Lowry S."/>
            <person name="LaButti K."/>
            <person name="Han J."/>
            <person name="Copeland A."/>
            <person name="Lindquist E."/>
            <person name="Barry K."/>
            <person name="Schmutz J."/>
            <person name="Baker S.E."/>
            <person name="Ciuffetti L.M."/>
            <person name="Grigoriev I.V."/>
            <person name="Zhong S."/>
            <person name="Turgeon B.G."/>
        </authorList>
    </citation>
    <scope>NUCLEOTIDE SEQUENCE [LARGE SCALE GENOMIC DNA]</scope>
    <source>
        <strain evidence="2">28A</strain>
    </source>
</reference>
<keyword evidence="2" id="KW-1185">Reference proteome</keyword>
<proteinExistence type="predicted"/>
<dbReference type="HOGENOM" id="CLU_037962_0_0_1"/>
<dbReference type="RefSeq" id="XP_008030181.1">
    <property type="nucleotide sequence ID" value="XM_008031990.1"/>
</dbReference>